<dbReference type="SUPFAM" id="SSF53659">
    <property type="entry name" value="Isocitrate/Isopropylmalate dehydrogenase-like"/>
    <property type="match status" value="1"/>
</dbReference>
<keyword evidence="7" id="KW-0594">Phospholipid biosynthesis</keyword>
<evidence type="ECO:0000256" key="10">
    <source>
        <dbReference type="ARBA" id="ARBA00046608"/>
    </source>
</evidence>
<keyword evidence="4" id="KW-0444">Lipid biosynthesis</keyword>
<evidence type="ECO:0000256" key="2">
    <source>
        <dbReference type="ARBA" id="ARBA00004496"/>
    </source>
</evidence>
<dbReference type="InterPro" id="IPR012281">
    <property type="entry name" value="Phospholipid_synth_PlsX-like"/>
</dbReference>
<dbReference type="EMBL" id="UINC01001429">
    <property type="protein sequence ID" value="SUZ80516.1"/>
    <property type="molecule type" value="Genomic_DNA"/>
</dbReference>
<evidence type="ECO:0000256" key="5">
    <source>
        <dbReference type="ARBA" id="ARBA00022679"/>
    </source>
</evidence>
<gene>
    <name evidence="11" type="ORF">METZ01_LOCUS33370</name>
</gene>
<dbReference type="Gene3D" id="3.40.718.10">
    <property type="entry name" value="Isopropylmalate Dehydrogenase"/>
    <property type="match status" value="1"/>
</dbReference>
<evidence type="ECO:0000256" key="8">
    <source>
        <dbReference type="ARBA" id="ARBA00023264"/>
    </source>
</evidence>
<dbReference type="Pfam" id="PF02504">
    <property type="entry name" value="FA_synthesis"/>
    <property type="match status" value="1"/>
</dbReference>
<dbReference type="GO" id="GO:0008654">
    <property type="term" value="P:phospholipid biosynthetic process"/>
    <property type="evidence" value="ECO:0007669"/>
    <property type="project" value="UniProtKB-KW"/>
</dbReference>
<accession>A0A381QMC7</accession>
<comment type="subunit">
    <text evidence="10">Homodimer. Probably interacts with PlsY.</text>
</comment>
<evidence type="ECO:0000256" key="3">
    <source>
        <dbReference type="ARBA" id="ARBA00022490"/>
    </source>
</evidence>
<organism evidence="11">
    <name type="scientific">marine metagenome</name>
    <dbReference type="NCBI Taxonomy" id="408172"/>
    <lineage>
        <taxon>unclassified sequences</taxon>
        <taxon>metagenomes</taxon>
        <taxon>ecological metagenomes</taxon>
    </lineage>
</organism>
<keyword evidence="5" id="KW-0808">Transferase</keyword>
<dbReference type="NCBIfam" id="TIGR00182">
    <property type="entry name" value="plsX"/>
    <property type="match status" value="1"/>
</dbReference>
<evidence type="ECO:0000313" key="11">
    <source>
        <dbReference type="EMBL" id="SUZ80516.1"/>
    </source>
</evidence>
<dbReference type="GO" id="GO:0006633">
    <property type="term" value="P:fatty acid biosynthetic process"/>
    <property type="evidence" value="ECO:0007669"/>
    <property type="project" value="InterPro"/>
</dbReference>
<proteinExistence type="inferred from homology"/>
<reference evidence="11" key="1">
    <citation type="submission" date="2018-05" db="EMBL/GenBank/DDBJ databases">
        <authorList>
            <person name="Lanie J.A."/>
            <person name="Ng W.-L."/>
            <person name="Kazmierczak K.M."/>
            <person name="Andrzejewski T.M."/>
            <person name="Davidsen T.M."/>
            <person name="Wayne K.J."/>
            <person name="Tettelin H."/>
            <person name="Glass J.I."/>
            <person name="Rusch D."/>
            <person name="Podicherti R."/>
            <person name="Tsui H.-C.T."/>
            <person name="Winkler M.E."/>
        </authorList>
    </citation>
    <scope>NUCLEOTIDE SEQUENCE</scope>
</reference>
<sequence>MKFALDVMGGDFAPHAVVQGALDAIDKSSKPLSLILLGDETAIRTEMAGREVETIEIVHTDEVVNMEDKGSKVLKMKPNSSLVRGIQMVKNGQADGFISAGHTGAILSTTLLSLGRIPGVRRPALAAYFPTEKRGKVLCDVGANPDAKPEHLVQFALMASHYYDHVEGFAAPKIGLINIGEEPNKGSDLYVETHKLLSEIPNFVGNIEGRHLLTSEADVLICDGFVGNTLLKFAESWITFFSDEIKDKVNEKLSYKIGAELMKPIFDDLKAKYDYEEHGGTPLLGVNGISIVCHGSSGPRSIMNSIFLGQKCIQNNLIEDTQKSLAIHFGH</sequence>
<comment type="catalytic activity">
    <reaction evidence="1">
        <text>a fatty acyl-[ACP] + phosphate = an acyl phosphate + holo-[ACP]</text>
        <dbReference type="Rhea" id="RHEA:42292"/>
        <dbReference type="Rhea" id="RHEA-COMP:9685"/>
        <dbReference type="Rhea" id="RHEA-COMP:14125"/>
        <dbReference type="ChEBI" id="CHEBI:43474"/>
        <dbReference type="ChEBI" id="CHEBI:59918"/>
        <dbReference type="ChEBI" id="CHEBI:64479"/>
        <dbReference type="ChEBI" id="CHEBI:138651"/>
        <dbReference type="EC" id="2.3.1.274"/>
    </reaction>
</comment>
<keyword evidence="6" id="KW-0443">Lipid metabolism</keyword>
<evidence type="ECO:0000256" key="6">
    <source>
        <dbReference type="ARBA" id="ARBA00023098"/>
    </source>
</evidence>
<comment type="subcellular location">
    <subcellularLocation>
        <location evidence="2">Cytoplasm</location>
    </subcellularLocation>
</comment>
<dbReference type="EC" id="2.3.1.274" evidence="9"/>
<keyword evidence="3" id="KW-0963">Cytoplasm</keyword>
<protein>
    <recommendedName>
        <fullName evidence="9">phosphate acyltransferase</fullName>
        <ecNumber evidence="9">2.3.1.274</ecNumber>
    </recommendedName>
</protein>
<dbReference type="GO" id="GO:0043811">
    <property type="term" value="F:phosphate:acyl-[acyl carrier protein] acyltransferase activity"/>
    <property type="evidence" value="ECO:0007669"/>
    <property type="project" value="UniProtKB-EC"/>
</dbReference>
<dbReference type="GO" id="GO:0005737">
    <property type="term" value="C:cytoplasm"/>
    <property type="evidence" value="ECO:0007669"/>
    <property type="project" value="UniProtKB-SubCell"/>
</dbReference>
<dbReference type="HAMAP" id="MF_00019">
    <property type="entry name" value="PlsX"/>
    <property type="match status" value="1"/>
</dbReference>
<evidence type="ECO:0000256" key="7">
    <source>
        <dbReference type="ARBA" id="ARBA00023209"/>
    </source>
</evidence>
<dbReference type="PIRSF" id="PIRSF002465">
    <property type="entry name" value="Phsphlp_syn_PlsX"/>
    <property type="match status" value="1"/>
</dbReference>
<dbReference type="AlphaFoldDB" id="A0A381QMC7"/>
<evidence type="ECO:0000256" key="9">
    <source>
        <dbReference type="ARBA" id="ARBA00024069"/>
    </source>
</evidence>
<evidence type="ECO:0000256" key="4">
    <source>
        <dbReference type="ARBA" id="ARBA00022516"/>
    </source>
</evidence>
<dbReference type="PANTHER" id="PTHR30100">
    <property type="entry name" value="FATTY ACID/PHOSPHOLIPID SYNTHESIS PROTEIN PLSX"/>
    <property type="match status" value="1"/>
</dbReference>
<name>A0A381QMC7_9ZZZZ</name>
<dbReference type="PANTHER" id="PTHR30100:SF1">
    <property type="entry name" value="PHOSPHATE ACYLTRANSFERASE"/>
    <property type="match status" value="1"/>
</dbReference>
<dbReference type="InterPro" id="IPR003664">
    <property type="entry name" value="FA_synthesis"/>
</dbReference>
<keyword evidence="8" id="KW-1208">Phospholipid metabolism</keyword>
<evidence type="ECO:0000256" key="1">
    <source>
        <dbReference type="ARBA" id="ARBA00001232"/>
    </source>
</evidence>